<proteinExistence type="predicted"/>
<protein>
    <submittedName>
        <fullName evidence="1">Uncharacterized protein</fullName>
    </submittedName>
</protein>
<dbReference type="Proteomes" id="UP001345963">
    <property type="component" value="Unassembled WGS sequence"/>
</dbReference>
<gene>
    <name evidence="1" type="ORF">ATANTOWER_014619</name>
</gene>
<reference evidence="1 2" key="1">
    <citation type="submission" date="2021-07" db="EMBL/GenBank/DDBJ databases">
        <authorList>
            <person name="Palmer J.M."/>
        </authorList>
    </citation>
    <scope>NUCLEOTIDE SEQUENCE [LARGE SCALE GENOMIC DNA]</scope>
    <source>
        <strain evidence="1 2">AT_MEX2019</strain>
        <tissue evidence="1">Muscle</tissue>
    </source>
</reference>
<keyword evidence="2" id="KW-1185">Reference proteome</keyword>
<dbReference type="EMBL" id="JAHUTI010022712">
    <property type="protein sequence ID" value="MED6240012.1"/>
    <property type="molecule type" value="Genomic_DNA"/>
</dbReference>
<accession>A0ABU7API4</accession>
<name>A0ABU7API4_9TELE</name>
<evidence type="ECO:0000313" key="1">
    <source>
        <dbReference type="EMBL" id="MED6240012.1"/>
    </source>
</evidence>
<organism evidence="1 2">
    <name type="scientific">Ataeniobius toweri</name>
    <dbReference type="NCBI Taxonomy" id="208326"/>
    <lineage>
        <taxon>Eukaryota</taxon>
        <taxon>Metazoa</taxon>
        <taxon>Chordata</taxon>
        <taxon>Craniata</taxon>
        <taxon>Vertebrata</taxon>
        <taxon>Euteleostomi</taxon>
        <taxon>Actinopterygii</taxon>
        <taxon>Neopterygii</taxon>
        <taxon>Teleostei</taxon>
        <taxon>Neoteleostei</taxon>
        <taxon>Acanthomorphata</taxon>
        <taxon>Ovalentaria</taxon>
        <taxon>Atherinomorphae</taxon>
        <taxon>Cyprinodontiformes</taxon>
        <taxon>Goodeidae</taxon>
        <taxon>Ataeniobius</taxon>
    </lineage>
</organism>
<comment type="caution">
    <text evidence="1">The sequence shown here is derived from an EMBL/GenBank/DDBJ whole genome shotgun (WGS) entry which is preliminary data.</text>
</comment>
<evidence type="ECO:0000313" key="2">
    <source>
        <dbReference type="Proteomes" id="UP001345963"/>
    </source>
</evidence>
<sequence>MLLVVALRTSIATEGLERREMGVDGGRELRHRGDEERSWASERAPGWDALLPTSSRHHLTAPVAGKHTLQQRALERGEEKKKRITDKGKIWVHRGALISAGQRDG</sequence>